<evidence type="ECO:0000256" key="2">
    <source>
        <dbReference type="ARBA" id="ARBA00006966"/>
    </source>
</evidence>
<comment type="cofactor">
    <cofactor evidence="1">
        <name>pyridoxal 5'-phosphate</name>
        <dbReference type="ChEBI" id="CHEBI:597326"/>
    </cofactor>
</comment>
<evidence type="ECO:0000313" key="8">
    <source>
        <dbReference type="EMBL" id="RUO27093.1"/>
    </source>
</evidence>
<dbReference type="NCBIfam" id="NF007825">
    <property type="entry name" value="PRK10534.1"/>
    <property type="match status" value="1"/>
</dbReference>
<dbReference type="GO" id="GO:0006567">
    <property type="term" value="P:L-threonine catabolic process"/>
    <property type="evidence" value="ECO:0007669"/>
    <property type="project" value="TreeGrafter"/>
</dbReference>
<evidence type="ECO:0000256" key="5">
    <source>
        <dbReference type="ARBA" id="ARBA00023239"/>
    </source>
</evidence>
<evidence type="ECO:0000259" key="7">
    <source>
        <dbReference type="Pfam" id="PF01212"/>
    </source>
</evidence>
<dbReference type="SUPFAM" id="SSF53383">
    <property type="entry name" value="PLP-dependent transferases"/>
    <property type="match status" value="1"/>
</dbReference>
<dbReference type="PANTHER" id="PTHR48097:SF9">
    <property type="entry name" value="L-THREONINE ALDOLASE"/>
    <property type="match status" value="1"/>
</dbReference>
<dbReference type="PIRSF" id="PIRSF017617">
    <property type="entry name" value="Thr_aldolase"/>
    <property type="match status" value="1"/>
</dbReference>
<dbReference type="GO" id="GO:0005829">
    <property type="term" value="C:cytosol"/>
    <property type="evidence" value="ECO:0007669"/>
    <property type="project" value="TreeGrafter"/>
</dbReference>
<protein>
    <submittedName>
        <fullName evidence="8">Low-specificity L-threonine aldolase</fullName>
    </submittedName>
</protein>
<evidence type="ECO:0000256" key="3">
    <source>
        <dbReference type="ARBA" id="ARBA00011881"/>
    </source>
</evidence>
<proteinExistence type="inferred from homology"/>
<accession>A0A432WAB6</accession>
<evidence type="ECO:0000256" key="4">
    <source>
        <dbReference type="ARBA" id="ARBA00022898"/>
    </source>
</evidence>
<dbReference type="OrthoDB" id="9774495at2"/>
<dbReference type="FunFam" id="3.40.640.10:FF:000030">
    <property type="entry name" value="Low-specificity L-threonine aldolase"/>
    <property type="match status" value="1"/>
</dbReference>
<dbReference type="InterPro" id="IPR015424">
    <property type="entry name" value="PyrdxlP-dep_Trfase"/>
</dbReference>
<organism evidence="8 9">
    <name type="scientific">Aliidiomarina minuta</name>
    <dbReference type="NCBI Taxonomy" id="880057"/>
    <lineage>
        <taxon>Bacteria</taxon>
        <taxon>Pseudomonadati</taxon>
        <taxon>Pseudomonadota</taxon>
        <taxon>Gammaproteobacteria</taxon>
        <taxon>Alteromonadales</taxon>
        <taxon>Idiomarinaceae</taxon>
        <taxon>Aliidiomarina</taxon>
    </lineage>
</organism>
<dbReference type="InterPro" id="IPR015422">
    <property type="entry name" value="PyrdxlP-dep_Trfase_small"/>
</dbReference>
<dbReference type="EMBL" id="PIPL01000001">
    <property type="protein sequence ID" value="RUO27093.1"/>
    <property type="molecule type" value="Genomic_DNA"/>
</dbReference>
<evidence type="ECO:0000313" key="9">
    <source>
        <dbReference type="Proteomes" id="UP000288293"/>
    </source>
</evidence>
<dbReference type="Proteomes" id="UP000288293">
    <property type="component" value="Unassembled WGS sequence"/>
</dbReference>
<feature type="domain" description="Aromatic amino acid beta-eliminating lyase/threonine aldolase" evidence="7">
    <location>
        <begin position="1"/>
        <end position="269"/>
    </location>
</feature>
<dbReference type="PANTHER" id="PTHR48097">
    <property type="entry name" value="L-THREONINE ALDOLASE-RELATED"/>
    <property type="match status" value="1"/>
</dbReference>
<keyword evidence="5" id="KW-0456">Lyase</keyword>
<evidence type="ECO:0000256" key="1">
    <source>
        <dbReference type="ARBA" id="ARBA00001933"/>
    </source>
</evidence>
<comment type="subunit">
    <text evidence="3">Homotetramer.</text>
</comment>
<comment type="caution">
    <text evidence="8">The sequence shown here is derived from an EMBL/GenBank/DDBJ whole genome shotgun (WGS) entry which is preliminary data.</text>
</comment>
<keyword evidence="4" id="KW-0663">Pyridoxal phosphate</keyword>
<comment type="similarity">
    <text evidence="2">Belongs to the threonine aldolase family.</text>
</comment>
<dbReference type="AlphaFoldDB" id="A0A432WAB6"/>
<dbReference type="InterPro" id="IPR015421">
    <property type="entry name" value="PyrdxlP-dep_Trfase_major"/>
</dbReference>
<dbReference type="GO" id="GO:0008732">
    <property type="term" value="F:L-allo-threonine aldolase activity"/>
    <property type="evidence" value="ECO:0007669"/>
    <property type="project" value="TreeGrafter"/>
</dbReference>
<sequence length="319" mass="34628">MREAMANAPVGDDVFAEDPSINALEDRVARLLGKEASLLCSSGTQSNLLGILSHCQRGEEYIVGEQYHTYKYEAGGAAVLGGVVPQTLPVEADGSLSLERLEQAVKVDDPHFPISRLIALENTHLGKVVEQDFMLQARALADKHQLQLHLDGARLFNASVATKTPLATLAEPFDSVSVCMSKGLGAPVGSLLCGDKQLIKRARRWRKMLGGGMRQAGVLAAAIDYALSHQVQRLADDHEHAQQLAGGLQKLSGIQVEAAQTNMVYVNFASEQQAKAVSTYLRERDIWVPPQRSMRLVTHLDIKAASIERILTTFAAALK</sequence>
<dbReference type="NCBIfam" id="NF041359">
    <property type="entry name" value="GntG_guanitoxin"/>
    <property type="match status" value="1"/>
</dbReference>
<gene>
    <name evidence="8" type="ORF">CWE09_03235</name>
</gene>
<feature type="modified residue" description="N6-(pyridoxal phosphate)lysine" evidence="6">
    <location>
        <position position="182"/>
    </location>
</feature>
<dbReference type="Gene3D" id="3.40.640.10">
    <property type="entry name" value="Type I PLP-dependent aspartate aminotransferase-like (Major domain)"/>
    <property type="match status" value="1"/>
</dbReference>
<name>A0A432WAB6_9GAMM</name>
<dbReference type="InterPro" id="IPR023603">
    <property type="entry name" value="Low_specificity_L-TA-like"/>
</dbReference>
<keyword evidence="9" id="KW-1185">Reference proteome</keyword>
<evidence type="ECO:0000256" key="6">
    <source>
        <dbReference type="PIRSR" id="PIRSR017617-1"/>
    </source>
</evidence>
<dbReference type="Gene3D" id="3.90.1150.10">
    <property type="entry name" value="Aspartate Aminotransferase, domain 1"/>
    <property type="match status" value="1"/>
</dbReference>
<reference evidence="8 9" key="1">
    <citation type="journal article" date="2011" name="Front. Microbiol.">
        <title>Genomic signatures of strain selection and enhancement in Bacillus atrophaeus var. globigii, a historical biowarfare simulant.</title>
        <authorList>
            <person name="Gibbons H.S."/>
            <person name="Broomall S.M."/>
            <person name="McNew L.A."/>
            <person name="Daligault H."/>
            <person name="Chapman C."/>
            <person name="Bruce D."/>
            <person name="Karavis M."/>
            <person name="Krepps M."/>
            <person name="McGregor P.A."/>
            <person name="Hong C."/>
            <person name="Park K.H."/>
            <person name="Akmal A."/>
            <person name="Feldman A."/>
            <person name="Lin J.S."/>
            <person name="Chang W.E."/>
            <person name="Higgs B.W."/>
            <person name="Demirev P."/>
            <person name="Lindquist J."/>
            <person name="Liem A."/>
            <person name="Fochler E."/>
            <person name="Read T.D."/>
            <person name="Tapia R."/>
            <person name="Johnson S."/>
            <person name="Bishop-Lilly K.A."/>
            <person name="Detter C."/>
            <person name="Han C."/>
            <person name="Sozhamannan S."/>
            <person name="Rosenzweig C.N."/>
            <person name="Skowronski E.W."/>
        </authorList>
    </citation>
    <scope>NUCLEOTIDE SEQUENCE [LARGE SCALE GENOMIC DNA]</scope>
    <source>
        <strain evidence="8 9">MLST1</strain>
    </source>
</reference>
<dbReference type="GO" id="GO:0006545">
    <property type="term" value="P:glycine biosynthetic process"/>
    <property type="evidence" value="ECO:0007669"/>
    <property type="project" value="TreeGrafter"/>
</dbReference>
<dbReference type="InterPro" id="IPR001597">
    <property type="entry name" value="ArAA_b-elim_lyase/Thr_aldolase"/>
</dbReference>
<dbReference type="Pfam" id="PF01212">
    <property type="entry name" value="Beta_elim_lyase"/>
    <property type="match status" value="1"/>
</dbReference>